<dbReference type="GO" id="GO:0005634">
    <property type="term" value="C:nucleus"/>
    <property type="evidence" value="ECO:0007669"/>
    <property type="project" value="UniProtKB-SubCell"/>
</dbReference>
<dbReference type="InterPro" id="IPR028884">
    <property type="entry name" value="Trm82"/>
</dbReference>
<evidence type="ECO:0000256" key="4">
    <source>
        <dbReference type="ARBA" id="ARBA00022737"/>
    </source>
</evidence>
<keyword evidence="4" id="KW-0677">Repeat</keyword>
<evidence type="ECO:0000256" key="3">
    <source>
        <dbReference type="ARBA" id="ARBA00022694"/>
    </source>
</evidence>
<comment type="subcellular location">
    <subcellularLocation>
        <location evidence="1">Nucleus</location>
    </subcellularLocation>
</comment>
<dbReference type="PANTHER" id="PTHR16288:SF0">
    <property type="entry name" value="TRNA (GUANINE-N(7)-)-METHYLTRANSFERASE NON-CATALYTIC SUBUNIT WDR4"/>
    <property type="match status" value="1"/>
</dbReference>
<keyword evidence="2" id="KW-0853">WD repeat</keyword>
<evidence type="ECO:0000313" key="7">
    <source>
        <dbReference type="WBParaSite" id="ACAC_0001048101-mRNA-1"/>
    </source>
</evidence>
<sequence>MAAVHEFDGGLLLCASSSVFLAKNTHDRLSVNGSFTSKGVLRSILSTNGLVRGDVEHLSNPTTVDADVQILCSTISNCQSLLAVGTSEKVVIILEVRTLTMRRSFRVPKAPTSITFDKDDSHIVVGDRAGHVRRYTVEPSEKCGYMDMNGGDSIVIEWDMESGKAVSQSGKLDEQPVRRIIVIEKVDETFFVVAAAGPTLHVLDKRLQSVTSIKISQTIMDIAFVDGSLIGVSKFGPFDGTSSAIEIPNEIYQALLLSKDPISNYFKNVVHQNTLDYYKRKAEKLGSIKVNLKRKRKAANLLGEVEDEKRFT</sequence>
<accession>A0A0K0DH55</accession>
<dbReference type="WBParaSite" id="ACAC_0001048101-mRNA-1">
    <property type="protein sequence ID" value="ACAC_0001048101-mRNA-1"/>
    <property type="gene ID" value="ACAC_0001048101"/>
</dbReference>
<reference evidence="6" key="1">
    <citation type="submission" date="2012-09" db="EMBL/GenBank/DDBJ databases">
        <authorList>
            <person name="Martin A.A."/>
        </authorList>
    </citation>
    <scope>NUCLEOTIDE SEQUENCE</scope>
</reference>
<dbReference type="InterPro" id="IPR015943">
    <property type="entry name" value="WD40/YVTN_repeat-like_dom_sf"/>
</dbReference>
<dbReference type="Proteomes" id="UP000035642">
    <property type="component" value="Unassembled WGS sequence"/>
</dbReference>
<evidence type="ECO:0000256" key="1">
    <source>
        <dbReference type="ARBA" id="ARBA00004123"/>
    </source>
</evidence>
<evidence type="ECO:0000256" key="5">
    <source>
        <dbReference type="ARBA" id="ARBA00023242"/>
    </source>
</evidence>
<dbReference type="GO" id="GO:0043527">
    <property type="term" value="C:tRNA methyltransferase complex"/>
    <property type="evidence" value="ECO:0007669"/>
    <property type="project" value="TreeGrafter"/>
</dbReference>
<dbReference type="InterPro" id="IPR036322">
    <property type="entry name" value="WD40_repeat_dom_sf"/>
</dbReference>
<organism evidence="6 7">
    <name type="scientific">Angiostrongylus cantonensis</name>
    <name type="common">Rat lungworm</name>
    <dbReference type="NCBI Taxonomy" id="6313"/>
    <lineage>
        <taxon>Eukaryota</taxon>
        <taxon>Metazoa</taxon>
        <taxon>Ecdysozoa</taxon>
        <taxon>Nematoda</taxon>
        <taxon>Chromadorea</taxon>
        <taxon>Rhabditida</taxon>
        <taxon>Rhabditina</taxon>
        <taxon>Rhabditomorpha</taxon>
        <taxon>Strongyloidea</taxon>
        <taxon>Metastrongylidae</taxon>
        <taxon>Angiostrongylus</taxon>
    </lineage>
</organism>
<keyword evidence="5" id="KW-0539">Nucleus</keyword>
<dbReference type="GO" id="GO:0006400">
    <property type="term" value="P:tRNA modification"/>
    <property type="evidence" value="ECO:0007669"/>
    <property type="project" value="TreeGrafter"/>
</dbReference>
<evidence type="ECO:0000256" key="2">
    <source>
        <dbReference type="ARBA" id="ARBA00022574"/>
    </source>
</evidence>
<reference evidence="7" key="2">
    <citation type="submission" date="2017-02" db="UniProtKB">
        <authorList>
            <consortium name="WormBaseParasite"/>
        </authorList>
    </citation>
    <scope>IDENTIFICATION</scope>
</reference>
<dbReference type="GO" id="GO:0036265">
    <property type="term" value="P:RNA (guanine-N7)-methylation"/>
    <property type="evidence" value="ECO:0007669"/>
    <property type="project" value="InterPro"/>
</dbReference>
<protein>
    <submittedName>
        <fullName evidence="7">Ribosome biogenesis protein NSA1</fullName>
    </submittedName>
</protein>
<proteinExistence type="predicted"/>
<keyword evidence="6" id="KW-1185">Reference proteome</keyword>
<dbReference type="SUPFAM" id="SSF50978">
    <property type="entry name" value="WD40 repeat-like"/>
    <property type="match status" value="1"/>
</dbReference>
<evidence type="ECO:0000313" key="6">
    <source>
        <dbReference type="Proteomes" id="UP000035642"/>
    </source>
</evidence>
<dbReference type="Gene3D" id="2.130.10.10">
    <property type="entry name" value="YVTN repeat-like/Quinoprotein amine dehydrogenase"/>
    <property type="match status" value="1"/>
</dbReference>
<dbReference type="GO" id="GO:0005829">
    <property type="term" value="C:cytosol"/>
    <property type="evidence" value="ECO:0007669"/>
    <property type="project" value="TreeGrafter"/>
</dbReference>
<dbReference type="PANTHER" id="PTHR16288">
    <property type="entry name" value="WD40 REPEAT PROTEIN 4"/>
    <property type="match status" value="1"/>
</dbReference>
<dbReference type="AlphaFoldDB" id="A0A0K0DH55"/>
<keyword evidence="3" id="KW-0819">tRNA processing</keyword>
<dbReference type="STRING" id="6313.A0A0K0DH55"/>
<name>A0A0K0DH55_ANGCA</name>